<dbReference type="InterPro" id="IPR006094">
    <property type="entry name" value="Oxid_FAD_bind_N"/>
</dbReference>
<organism evidence="7 8">
    <name type="scientific">Rhodofomes roseus</name>
    <dbReference type="NCBI Taxonomy" id="34475"/>
    <lineage>
        <taxon>Eukaryota</taxon>
        <taxon>Fungi</taxon>
        <taxon>Dikarya</taxon>
        <taxon>Basidiomycota</taxon>
        <taxon>Agaricomycotina</taxon>
        <taxon>Agaricomycetes</taxon>
        <taxon>Polyporales</taxon>
        <taxon>Rhodofomes</taxon>
    </lineage>
</organism>
<dbReference type="GO" id="GO:0016491">
    <property type="term" value="F:oxidoreductase activity"/>
    <property type="evidence" value="ECO:0007669"/>
    <property type="project" value="UniProtKB-KW"/>
</dbReference>
<dbReference type="InterPro" id="IPR012951">
    <property type="entry name" value="BBE"/>
</dbReference>
<proteinExistence type="inferred from homology"/>
<evidence type="ECO:0000313" key="8">
    <source>
        <dbReference type="Proteomes" id="UP000298390"/>
    </source>
</evidence>
<dbReference type="GO" id="GO:0071949">
    <property type="term" value="F:FAD binding"/>
    <property type="evidence" value="ECO:0007669"/>
    <property type="project" value="InterPro"/>
</dbReference>
<dbReference type="InterPro" id="IPR036318">
    <property type="entry name" value="FAD-bd_PCMH-like_sf"/>
</dbReference>
<comment type="caution">
    <text evidence="7">The sequence shown here is derived from an EMBL/GenBank/DDBJ whole genome shotgun (WGS) entry which is preliminary data.</text>
</comment>
<dbReference type="Pfam" id="PF08031">
    <property type="entry name" value="BBE"/>
    <property type="match status" value="2"/>
</dbReference>
<dbReference type="PROSITE" id="PS51387">
    <property type="entry name" value="FAD_PCMH"/>
    <property type="match status" value="2"/>
</dbReference>
<dbReference type="STRING" id="34475.A0A4Y9Y6M9"/>
<accession>A0A4Y9Y6M9</accession>
<dbReference type="EMBL" id="SEKV01000420">
    <property type="protein sequence ID" value="TFY57548.1"/>
    <property type="molecule type" value="Genomic_DNA"/>
</dbReference>
<feature type="domain" description="FAD-binding PCMH-type" evidence="6">
    <location>
        <begin position="522"/>
        <end position="694"/>
    </location>
</feature>
<dbReference type="Proteomes" id="UP000298390">
    <property type="component" value="Unassembled WGS sequence"/>
</dbReference>
<evidence type="ECO:0000256" key="1">
    <source>
        <dbReference type="ARBA" id="ARBA00001974"/>
    </source>
</evidence>
<dbReference type="Gene3D" id="3.40.462.20">
    <property type="match status" value="2"/>
</dbReference>
<evidence type="ECO:0000256" key="3">
    <source>
        <dbReference type="ARBA" id="ARBA00022630"/>
    </source>
</evidence>
<dbReference type="PANTHER" id="PTHR42973:SF39">
    <property type="entry name" value="FAD-BINDING PCMH-TYPE DOMAIN-CONTAINING PROTEIN"/>
    <property type="match status" value="1"/>
</dbReference>
<name>A0A4Y9Y6M9_9APHY</name>
<keyword evidence="4" id="KW-0274">FAD</keyword>
<evidence type="ECO:0000313" key="7">
    <source>
        <dbReference type="EMBL" id="TFY57548.1"/>
    </source>
</evidence>
<gene>
    <name evidence="7" type="ORF">EVJ58_g6960</name>
</gene>
<keyword evidence="3" id="KW-0285">Flavoprotein</keyword>
<evidence type="ECO:0000259" key="6">
    <source>
        <dbReference type="PROSITE" id="PS51387"/>
    </source>
</evidence>
<reference evidence="7 8" key="1">
    <citation type="submission" date="2019-01" db="EMBL/GenBank/DDBJ databases">
        <title>Genome sequencing of the rare red list fungi Fomitopsis rosea.</title>
        <authorList>
            <person name="Buettner E."/>
            <person name="Kellner H."/>
        </authorList>
    </citation>
    <scope>NUCLEOTIDE SEQUENCE [LARGE SCALE GENOMIC DNA]</scope>
    <source>
        <strain evidence="7 8">DSM 105464</strain>
    </source>
</reference>
<dbReference type="InterPro" id="IPR016166">
    <property type="entry name" value="FAD-bd_PCMH"/>
</dbReference>
<dbReference type="Gene3D" id="3.30.465.10">
    <property type="match status" value="2"/>
</dbReference>
<dbReference type="SUPFAM" id="SSF56176">
    <property type="entry name" value="FAD-binding/transporter-associated domain-like"/>
    <property type="match status" value="2"/>
</dbReference>
<comment type="cofactor">
    <cofactor evidence="1">
        <name>FAD</name>
        <dbReference type="ChEBI" id="CHEBI:57692"/>
    </cofactor>
</comment>
<dbReference type="Pfam" id="PF01565">
    <property type="entry name" value="FAD_binding_4"/>
    <property type="match status" value="2"/>
</dbReference>
<evidence type="ECO:0000256" key="4">
    <source>
        <dbReference type="ARBA" id="ARBA00022827"/>
    </source>
</evidence>
<keyword evidence="5" id="KW-0560">Oxidoreductase</keyword>
<comment type="similarity">
    <text evidence="2">Belongs to the oxygen-dependent FAD-linked oxidoreductase family.</text>
</comment>
<dbReference type="InterPro" id="IPR050416">
    <property type="entry name" value="FAD-linked_Oxidoreductase"/>
</dbReference>
<dbReference type="PANTHER" id="PTHR42973">
    <property type="entry name" value="BINDING OXIDOREDUCTASE, PUTATIVE (AFU_ORTHOLOGUE AFUA_1G17690)-RELATED"/>
    <property type="match status" value="1"/>
</dbReference>
<dbReference type="InterPro" id="IPR016169">
    <property type="entry name" value="FAD-bd_PCMH_sub2"/>
</dbReference>
<sequence length="954" mass="104596">MSPIHDFPAEFKGDLITPDHPDHPKAISRWALNAKRNAAMVAFVKDTEDISLAIKYACAHGLEIAIKGGGHNPAGASSTEGGLVIDLHRYLNYSRVDPAKRIGYVGGGAVWETVDKAAIEHGLATVGGTVNHTGVAGLTLGGGYGFLSPTHGLALDNVLGATIVLANGSIATANETENPDLFWGIRGGGSNFGVVAEFVFRLHPQRRAVFAGRALYHRRQLEALISATAEWWDSPGDRSAQIQAATVGPDGQPAMAVIMFYNGSEAEGRAFYHRFFDIGPVLDQVKEIPYEDVNSLQNASLYHGQGVYFKGAAHRRPDYETVLRAFDRAAALNAGPGPNPRVIFEYYPLQRITSHDSGETPFRRDCIPSALVVALWGEDTQENSTRGREMVYELIGLLKDANPQLSEEEKAGYSNYDDDAVSKGAAEKARLVFGKHYARLQEVKKRYDPENVFHKWFPITPVSERRQPIIIEIRCIALPTTLTDRRETAMPSNLSDFPSEFKGDLVTPEHPEYTKAIARWAMDAKRDAKIVAFVKDVQDMSLAIQYARSHDMEIAIKGGGHNPAGASSTEGLVIDLHRYFDYARVDPEKKIAYVGGGAIWETVDKAAIEYGLATVGGTVNHTGVGGLTLGGGYGYLSSSYGLALDNVLEATVVLADGTVVNASKTENPDLFWGIRGGGSNFGVVSEFVFQLYDQRRTVFSGMAVYDRSQLEALTKVTAEWWDNPGDKSSQIQTAAVGPDGKPVMVVAFFYNGSEAEGRTFYKKFFDIGPIDDQVKEIPYELVNALQNHVSYHGQGVYQKGVAHRKPEYETVLKVFDRVAELTAAPAAGPNPAILFEYFPLHKITAKDSGETPFRRDPVPSILVNAIWVDDTQENLRRGREMVYDLIGLIKSANLQLTVAEQAGYGNYDDEAVSKVAADKARIVFGKHYARLQQVKKKYDPDQVFHKWFPIAPAA</sequence>
<evidence type="ECO:0000256" key="5">
    <source>
        <dbReference type="ARBA" id="ARBA00023002"/>
    </source>
</evidence>
<evidence type="ECO:0000256" key="2">
    <source>
        <dbReference type="ARBA" id="ARBA00005466"/>
    </source>
</evidence>
<feature type="domain" description="FAD-binding PCMH-type" evidence="6">
    <location>
        <begin position="34"/>
        <end position="205"/>
    </location>
</feature>
<dbReference type="Gene3D" id="3.30.43.10">
    <property type="entry name" value="Uridine Diphospho-n-acetylenolpyruvylglucosamine Reductase, domain 2"/>
    <property type="match status" value="2"/>
</dbReference>
<dbReference type="AlphaFoldDB" id="A0A4Y9Y6M9"/>
<dbReference type="InterPro" id="IPR016167">
    <property type="entry name" value="FAD-bd_PCMH_sub1"/>
</dbReference>
<protein>
    <recommendedName>
        <fullName evidence="6">FAD-binding PCMH-type domain-containing protein</fullName>
    </recommendedName>
</protein>